<dbReference type="SUPFAM" id="SSF53807">
    <property type="entry name" value="Helical backbone' metal receptor"/>
    <property type="match status" value="1"/>
</dbReference>
<evidence type="ECO:0000256" key="5">
    <source>
        <dbReference type="ARBA" id="ARBA00023125"/>
    </source>
</evidence>
<dbReference type="PANTHER" id="PTHR30532">
    <property type="entry name" value="IRON III DICITRATE-BINDING PERIPLASMIC PROTEIN"/>
    <property type="match status" value="1"/>
</dbReference>
<comment type="subcellular location">
    <subcellularLocation>
        <location evidence="1">Cell envelope</location>
    </subcellularLocation>
</comment>
<gene>
    <name evidence="7" type="ORF">SAMN05518846_102333</name>
</gene>
<dbReference type="Pfam" id="PF01497">
    <property type="entry name" value="Peripla_BP_2"/>
    <property type="match status" value="1"/>
</dbReference>
<dbReference type="GO" id="GO:0003677">
    <property type="term" value="F:DNA binding"/>
    <property type="evidence" value="ECO:0007669"/>
    <property type="project" value="UniProtKB-KW"/>
</dbReference>
<evidence type="ECO:0000256" key="1">
    <source>
        <dbReference type="ARBA" id="ARBA00004196"/>
    </source>
</evidence>
<evidence type="ECO:0000256" key="4">
    <source>
        <dbReference type="ARBA" id="ARBA00022729"/>
    </source>
</evidence>
<name>A0A1I3PDC1_9BACL</name>
<evidence type="ECO:0000256" key="3">
    <source>
        <dbReference type="ARBA" id="ARBA00022448"/>
    </source>
</evidence>
<dbReference type="Gene3D" id="3.40.50.1980">
    <property type="entry name" value="Nitrogenase molybdenum iron protein domain"/>
    <property type="match status" value="1"/>
</dbReference>
<evidence type="ECO:0000256" key="2">
    <source>
        <dbReference type="ARBA" id="ARBA00008814"/>
    </source>
</evidence>
<dbReference type="GO" id="GO:0030288">
    <property type="term" value="C:outer membrane-bounded periplasmic space"/>
    <property type="evidence" value="ECO:0007669"/>
    <property type="project" value="TreeGrafter"/>
</dbReference>
<dbReference type="InterPro" id="IPR051313">
    <property type="entry name" value="Bact_iron-sidero_bind"/>
</dbReference>
<dbReference type="InterPro" id="IPR002491">
    <property type="entry name" value="ABC_transptr_periplasmic_BD"/>
</dbReference>
<reference evidence="8" key="1">
    <citation type="submission" date="2016-10" db="EMBL/GenBank/DDBJ databases">
        <authorList>
            <person name="Varghese N."/>
            <person name="Submissions S."/>
        </authorList>
    </citation>
    <scope>NUCLEOTIDE SEQUENCE [LARGE SCALE GENOMIC DNA]</scope>
    <source>
        <strain evidence="8">OK042</strain>
    </source>
</reference>
<dbReference type="SUPFAM" id="SSF51215">
    <property type="entry name" value="Regulatory protein AraC"/>
    <property type="match status" value="1"/>
</dbReference>
<keyword evidence="4" id="KW-0732">Signal</keyword>
<evidence type="ECO:0000259" key="6">
    <source>
        <dbReference type="Pfam" id="PF01497"/>
    </source>
</evidence>
<keyword evidence="5" id="KW-0238">DNA-binding</keyword>
<evidence type="ECO:0000313" key="8">
    <source>
        <dbReference type="Proteomes" id="UP000198915"/>
    </source>
</evidence>
<evidence type="ECO:0000313" key="7">
    <source>
        <dbReference type="EMBL" id="SFJ19462.1"/>
    </source>
</evidence>
<dbReference type="AlphaFoldDB" id="A0A1I3PDC1"/>
<proteinExistence type="inferred from homology"/>
<feature type="domain" description="Fe/B12 periplasmic-binding" evidence="6">
    <location>
        <begin position="74"/>
        <end position="198"/>
    </location>
</feature>
<organism evidence="7 8">
    <name type="scientific">Brevibacillus centrosporus</name>
    <dbReference type="NCBI Taxonomy" id="54910"/>
    <lineage>
        <taxon>Bacteria</taxon>
        <taxon>Bacillati</taxon>
        <taxon>Bacillota</taxon>
        <taxon>Bacilli</taxon>
        <taxon>Bacillales</taxon>
        <taxon>Paenibacillaceae</taxon>
        <taxon>Brevibacillus</taxon>
    </lineage>
</organism>
<accession>A0A1I3PDC1</accession>
<sequence length="208" mass="23690">MKFRPSDLSEKRTFDCQAILVTIGGKGEWRFGEKRYALDQSGKVFFCNPGTELLYTSSDTQQGCSFYELSFRVYANYTGCLLALGVTPIIAKINPFIQRHFRSQLEGADVQTVDLLTFYYNKLIAKASPDLVLCYDSYEDLNELRRIAPTVAISLSSLSWRDQFILIAELVNAVGKAKEWLGRFDEKIALAKRLLEQKIDTTEIDWGK</sequence>
<dbReference type="Proteomes" id="UP000198915">
    <property type="component" value="Unassembled WGS sequence"/>
</dbReference>
<protein>
    <submittedName>
        <fullName evidence="7">Substrate-binding protein</fullName>
    </submittedName>
</protein>
<keyword evidence="3" id="KW-0813">Transport</keyword>
<dbReference type="EMBL" id="FORT01000002">
    <property type="protein sequence ID" value="SFJ19462.1"/>
    <property type="molecule type" value="Genomic_DNA"/>
</dbReference>
<dbReference type="PANTHER" id="PTHR30532:SF29">
    <property type="entry name" value="FE(3+) DICITRATE-BINDING PERIPLASMIC PROTEIN"/>
    <property type="match status" value="1"/>
</dbReference>
<dbReference type="STRING" id="1884381.SAMN05518846_102333"/>
<dbReference type="GO" id="GO:1901678">
    <property type="term" value="P:iron coordination entity transport"/>
    <property type="evidence" value="ECO:0007669"/>
    <property type="project" value="UniProtKB-ARBA"/>
</dbReference>
<dbReference type="InterPro" id="IPR037923">
    <property type="entry name" value="HTH-like"/>
</dbReference>
<dbReference type="RefSeq" id="WP_175530482.1">
    <property type="nucleotide sequence ID" value="NZ_FORT01000002.1"/>
</dbReference>
<comment type="similarity">
    <text evidence="2">Belongs to the bacterial solute-binding protein 8 family.</text>
</comment>
<keyword evidence="8" id="KW-1185">Reference proteome</keyword>